<dbReference type="AlphaFoldDB" id="A0A8G2BGQ0"/>
<keyword evidence="1" id="KW-0805">Transcription regulation</keyword>
<reference evidence="5 6" key="1">
    <citation type="submission" date="2016-10" db="EMBL/GenBank/DDBJ databases">
        <authorList>
            <person name="Varghese N."/>
            <person name="Submissions S."/>
        </authorList>
    </citation>
    <scope>NUCLEOTIDE SEQUENCE [LARGE SCALE GENOMIC DNA]</scope>
    <source>
        <strain evidence="5 6">DSM 18839</strain>
    </source>
</reference>
<dbReference type="Proteomes" id="UP000198615">
    <property type="component" value="Unassembled WGS sequence"/>
</dbReference>
<dbReference type="PANTHER" id="PTHR40661">
    <property type="match status" value="1"/>
</dbReference>
<dbReference type="RefSeq" id="WP_028793464.1">
    <property type="nucleotide sequence ID" value="NZ_FNBW01000004.1"/>
</dbReference>
<evidence type="ECO:0000256" key="1">
    <source>
        <dbReference type="ARBA" id="ARBA00023015"/>
    </source>
</evidence>
<comment type="caution">
    <text evidence="5">The sequence shown here is derived from an EMBL/GenBank/DDBJ whole genome shotgun (WGS) entry which is preliminary data.</text>
</comment>
<dbReference type="GO" id="GO:0003677">
    <property type="term" value="F:DNA binding"/>
    <property type="evidence" value="ECO:0007669"/>
    <property type="project" value="UniProtKB-KW"/>
</dbReference>
<dbReference type="InterPro" id="IPR015927">
    <property type="entry name" value="Peptidase_S24_S26A/B/C"/>
</dbReference>
<dbReference type="CDD" id="cd06529">
    <property type="entry name" value="S24_LexA-like"/>
    <property type="match status" value="1"/>
</dbReference>
<evidence type="ECO:0000256" key="2">
    <source>
        <dbReference type="ARBA" id="ARBA00023125"/>
    </source>
</evidence>
<name>A0A8G2BGQ0_9PROT</name>
<dbReference type="Gene3D" id="2.10.109.10">
    <property type="entry name" value="Umud Fragment, subunit A"/>
    <property type="match status" value="1"/>
</dbReference>
<protein>
    <submittedName>
        <fullName evidence="5">Phage repressor protein C, contains Cro/C1-type HTH and peptisase s24 domains</fullName>
    </submittedName>
</protein>
<evidence type="ECO:0000259" key="4">
    <source>
        <dbReference type="Pfam" id="PF00717"/>
    </source>
</evidence>
<dbReference type="PANTHER" id="PTHR40661:SF3">
    <property type="entry name" value="FELS-1 PROPHAGE TRANSCRIPTIONAL REGULATOR"/>
    <property type="match status" value="1"/>
</dbReference>
<feature type="domain" description="Peptidase S24/S26A/S26B/S26C" evidence="4">
    <location>
        <begin position="117"/>
        <end position="237"/>
    </location>
</feature>
<keyword evidence="2" id="KW-0238">DNA-binding</keyword>
<dbReference type="SUPFAM" id="SSF51306">
    <property type="entry name" value="LexA/Signal peptidase"/>
    <property type="match status" value="1"/>
</dbReference>
<dbReference type="EMBL" id="FNBW01000004">
    <property type="protein sequence ID" value="SDF58706.1"/>
    <property type="molecule type" value="Genomic_DNA"/>
</dbReference>
<proteinExistence type="predicted"/>
<dbReference type="OrthoDB" id="528805at2"/>
<keyword evidence="6" id="KW-1185">Reference proteome</keyword>
<evidence type="ECO:0000313" key="5">
    <source>
        <dbReference type="EMBL" id="SDF58706.1"/>
    </source>
</evidence>
<dbReference type="InterPro" id="IPR036286">
    <property type="entry name" value="LexA/Signal_pep-like_sf"/>
</dbReference>
<dbReference type="Pfam" id="PF00717">
    <property type="entry name" value="Peptidase_S24"/>
    <property type="match status" value="1"/>
</dbReference>
<gene>
    <name evidence="5" type="ORF">SAMN05660686_01770</name>
</gene>
<dbReference type="InterPro" id="IPR039418">
    <property type="entry name" value="LexA-like"/>
</dbReference>
<evidence type="ECO:0000313" key="6">
    <source>
        <dbReference type="Proteomes" id="UP000198615"/>
    </source>
</evidence>
<sequence>MKLDPTRRRVLELIAHRDPPTDLKKASIACGKNHAYLHQFVHRGTPRKLPEDVRHLLAGHLGVDESELRDGAPPKVVSSGARQATEMTTRRAVTYARALTIDNDPAVAAVPEVHIIASAGGGSLMDQEQRGENWYFPVSWLHHELHADADNLRIISIDGDSMEPILEAGDKILVDTSRKAPSPPGIFVLFDGMGLVAKQLEPVPNTEPARVLIRSANARYQDYERTVDEVSIIGRVVWFARRV</sequence>
<accession>A0A8G2BGQ0</accession>
<keyword evidence="3" id="KW-0804">Transcription</keyword>
<organism evidence="5 6">
    <name type="scientific">Thalassobaculum litoreum DSM 18839</name>
    <dbReference type="NCBI Taxonomy" id="1123362"/>
    <lineage>
        <taxon>Bacteria</taxon>
        <taxon>Pseudomonadati</taxon>
        <taxon>Pseudomonadota</taxon>
        <taxon>Alphaproteobacteria</taxon>
        <taxon>Rhodospirillales</taxon>
        <taxon>Thalassobaculaceae</taxon>
        <taxon>Thalassobaculum</taxon>
    </lineage>
</organism>
<evidence type="ECO:0000256" key="3">
    <source>
        <dbReference type="ARBA" id="ARBA00023163"/>
    </source>
</evidence>